<organism evidence="3 4">
    <name type="scientific">Vogesella facilis</name>
    <dbReference type="NCBI Taxonomy" id="1655232"/>
    <lineage>
        <taxon>Bacteria</taxon>
        <taxon>Pseudomonadati</taxon>
        <taxon>Pseudomonadota</taxon>
        <taxon>Betaproteobacteria</taxon>
        <taxon>Neisseriales</taxon>
        <taxon>Chromobacteriaceae</taxon>
        <taxon>Vogesella</taxon>
    </lineage>
</organism>
<dbReference type="PRINTS" id="PR00260">
    <property type="entry name" value="CHEMTRNSDUCR"/>
</dbReference>
<sequence length="202" mass="22529">MSTQALQHSSSQQLASFVRLNEGIKGVVLIAFQINIMALNAILLSHRAGEVALGFGVISKELRTLSVELTALMQALSSDAYQAVNLISDQLRRERRQRLLQATHRQLPAPLPALDAILAERLQLFHTLAQQVREVRLRLLDRLEEARKLCQFGTAISRSAKIEAAYGREYGRALAEVSQDFDQKIQTILPSIETLCAGMQRI</sequence>
<reference evidence="4" key="1">
    <citation type="journal article" date="2019" name="Int. J. Syst. Evol. Microbiol.">
        <title>The Global Catalogue of Microorganisms (GCM) 10K type strain sequencing project: providing services to taxonomists for standard genome sequencing and annotation.</title>
        <authorList>
            <consortium name="The Broad Institute Genomics Platform"/>
            <consortium name="The Broad Institute Genome Sequencing Center for Infectious Disease"/>
            <person name="Wu L."/>
            <person name="Ma J."/>
        </authorList>
    </citation>
    <scope>NUCLEOTIDE SEQUENCE [LARGE SCALE GENOMIC DNA]</scope>
    <source>
        <strain evidence="4">KCTC 42742</strain>
    </source>
</reference>
<dbReference type="Gene3D" id="6.10.250.3200">
    <property type="match status" value="1"/>
</dbReference>
<proteinExistence type="predicted"/>
<gene>
    <name evidence="3" type="ORF">ACFOLG_10455</name>
</gene>
<dbReference type="InterPro" id="IPR004089">
    <property type="entry name" value="MCPsignal_dom"/>
</dbReference>
<dbReference type="RefSeq" id="WP_386091480.1">
    <property type="nucleotide sequence ID" value="NZ_JBHRXN010000030.1"/>
</dbReference>
<dbReference type="SUPFAM" id="SSF58104">
    <property type="entry name" value="Methyl-accepting chemotaxis protein (MCP) signaling domain"/>
    <property type="match status" value="1"/>
</dbReference>
<accession>A0ABV7RFT6</accession>
<name>A0ABV7RFT6_9NEIS</name>
<protein>
    <recommendedName>
        <fullName evidence="2">Methyl-accepting transducer domain-containing protein</fullName>
    </recommendedName>
</protein>
<evidence type="ECO:0000313" key="4">
    <source>
        <dbReference type="Proteomes" id="UP001595741"/>
    </source>
</evidence>
<dbReference type="EMBL" id="JBHRXN010000030">
    <property type="protein sequence ID" value="MFC3532602.1"/>
    <property type="molecule type" value="Genomic_DNA"/>
</dbReference>
<evidence type="ECO:0000313" key="3">
    <source>
        <dbReference type="EMBL" id="MFC3532602.1"/>
    </source>
</evidence>
<keyword evidence="1" id="KW-0807">Transducer</keyword>
<evidence type="ECO:0000256" key="1">
    <source>
        <dbReference type="PROSITE-ProRule" id="PRU00284"/>
    </source>
</evidence>
<dbReference type="InterPro" id="IPR004090">
    <property type="entry name" value="Chemotax_Me-accpt_rcpt"/>
</dbReference>
<dbReference type="PROSITE" id="PS50111">
    <property type="entry name" value="CHEMOTAXIS_TRANSDUC_2"/>
    <property type="match status" value="1"/>
</dbReference>
<keyword evidence="4" id="KW-1185">Reference proteome</keyword>
<feature type="domain" description="Methyl-accepting transducer" evidence="2">
    <location>
        <begin position="30"/>
        <end position="66"/>
    </location>
</feature>
<dbReference type="Proteomes" id="UP001595741">
    <property type="component" value="Unassembled WGS sequence"/>
</dbReference>
<comment type="caution">
    <text evidence="3">The sequence shown here is derived from an EMBL/GenBank/DDBJ whole genome shotgun (WGS) entry which is preliminary data.</text>
</comment>
<evidence type="ECO:0000259" key="2">
    <source>
        <dbReference type="PROSITE" id="PS50111"/>
    </source>
</evidence>